<dbReference type="EMBL" id="JAGFNK010000009">
    <property type="protein sequence ID" value="KAI9512375.1"/>
    <property type="molecule type" value="Genomic_DNA"/>
</dbReference>
<comment type="caution">
    <text evidence="1">The sequence shown here is derived from an EMBL/GenBank/DDBJ whole genome shotgun (WGS) entry which is preliminary data.</text>
</comment>
<organism evidence="1 2">
    <name type="scientific">Russula earlei</name>
    <dbReference type="NCBI Taxonomy" id="71964"/>
    <lineage>
        <taxon>Eukaryota</taxon>
        <taxon>Fungi</taxon>
        <taxon>Dikarya</taxon>
        <taxon>Basidiomycota</taxon>
        <taxon>Agaricomycotina</taxon>
        <taxon>Agaricomycetes</taxon>
        <taxon>Russulales</taxon>
        <taxon>Russulaceae</taxon>
        <taxon>Russula</taxon>
    </lineage>
</organism>
<reference evidence="1" key="1">
    <citation type="submission" date="2021-03" db="EMBL/GenBank/DDBJ databases">
        <title>Evolutionary priming and transition to the ectomycorrhizal habit in an iconic lineage of mushroom-forming fungi: is preadaptation a requirement?</title>
        <authorList>
            <consortium name="DOE Joint Genome Institute"/>
            <person name="Looney B.P."/>
            <person name="Miyauchi S."/>
            <person name="Morin E."/>
            <person name="Drula E."/>
            <person name="Courty P.E."/>
            <person name="Chicoki N."/>
            <person name="Fauchery L."/>
            <person name="Kohler A."/>
            <person name="Kuo A."/>
            <person name="LaButti K."/>
            <person name="Pangilinan J."/>
            <person name="Lipzen A."/>
            <person name="Riley R."/>
            <person name="Andreopoulos W."/>
            <person name="He G."/>
            <person name="Johnson J."/>
            <person name="Barry K.W."/>
            <person name="Grigoriev I.V."/>
            <person name="Nagy L."/>
            <person name="Hibbett D."/>
            <person name="Henrissat B."/>
            <person name="Matheny P.B."/>
            <person name="Labbe J."/>
            <person name="Martin A.F."/>
        </authorList>
    </citation>
    <scope>NUCLEOTIDE SEQUENCE</scope>
    <source>
        <strain evidence="1">BPL698</strain>
    </source>
</reference>
<evidence type="ECO:0000313" key="1">
    <source>
        <dbReference type="EMBL" id="KAI9512375.1"/>
    </source>
</evidence>
<gene>
    <name evidence="1" type="ORF">F5148DRAFT_1162839</name>
</gene>
<proteinExistence type="predicted"/>
<sequence length="182" mass="19444">MALRIPARMLNLSLPRAAYRQARTVAHRQFASSAHNSSKSGDTPWIPHGATGHGESRAPAVNTPTTPPLPPPPAEPTNNEETFADAEGTEVPVEETQDAPKEAAQAEAQTAESTKYDDGAPSQTSEAETDHEQIDEPQRERKKGTVQDDSDTEPRPTELGKARVQAKQGKAPKEAASGGDSF</sequence>
<dbReference type="Proteomes" id="UP001207468">
    <property type="component" value="Unassembled WGS sequence"/>
</dbReference>
<accession>A0ACC0UKW6</accession>
<protein>
    <submittedName>
        <fullName evidence="1">Uncharacterized protein</fullName>
    </submittedName>
</protein>
<name>A0ACC0UKW6_9AGAM</name>
<keyword evidence="2" id="KW-1185">Reference proteome</keyword>
<evidence type="ECO:0000313" key="2">
    <source>
        <dbReference type="Proteomes" id="UP001207468"/>
    </source>
</evidence>